<comment type="caution">
    <text evidence="1">The sequence shown here is derived from an EMBL/GenBank/DDBJ whole genome shotgun (WGS) entry which is preliminary data.</text>
</comment>
<organism evidence="1 2">
    <name type="scientific">Tanacetum coccineum</name>
    <dbReference type="NCBI Taxonomy" id="301880"/>
    <lineage>
        <taxon>Eukaryota</taxon>
        <taxon>Viridiplantae</taxon>
        <taxon>Streptophyta</taxon>
        <taxon>Embryophyta</taxon>
        <taxon>Tracheophyta</taxon>
        <taxon>Spermatophyta</taxon>
        <taxon>Magnoliopsida</taxon>
        <taxon>eudicotyledons</taxon>
        <taxon>Gunneridae</taxon>
        <taxon>Pentapetalae</taxon>
        <taxon>asterids</taxon>
        <taxon>campanulids</taxon>
        <taxon>Asterales</taxon>
        <taxon>Asteraceae</taxon>
        <taxon>Asteroideae</taxon>
        <taxon>Anthemideae</taxon>
        <taxon>Anthemidinae</taxon>
        <taxon>Tanacetum</taxon>
    </lineage>
</organism>
<dbReference type="Proteomes" id="UP001151760">
    <property type="component" value="Unassembled WGS sequence"/>
</dbReference>
<keyword evidence="2" id="KW-1185">Reference proteome</keyword>
<protein>
    <submittedName>
        <fullName evidence="1">Uncharacterized protein</fullName>
    </submittedName>
</protein>
<dbReference type="EMBL" id="BQNB010019101">
    <property type="protein sequence ID" value="GJT81670.1"/>
    <property type="molecule type" value="Genomic_DNA"/>
</dbReference>
<name>A0ABQ5H1Z4_9ASTR</name>
<evidence type="ECO:0000313" key="2">
    <source>
        <dbReference type="Proteomes" id="UP001151760"/>
    </source>
</evidence>
<feature type="non-terminal residue" evidence="1">
    <location>
        <position position="39"/>
    </location>
</feature>
<reference evidence="1" key="1">
    <citation type="journal article" date="2022" name="Int. J. Mol. Sci.">
        <title>Draft Genome of Tanacetum Coccineum: Genomic Comparison of Closely Related Tanacetum-Family Plants.</title>
        <authorList>
            <person name="Yamashiro T."/>
            <person name="Shiraishi A."/>
            <person name="Nakayama K."/>
            <person name="Satake H."/>
        </authorList>
    </citation>
    <scope>NUCLEOTIDE SEQUENCE</scope>
</reference>
<sequence>MGCWEVGGGGGGMVGGVGVVCGDGVDRGVGGVDYGVVCG</sequence>
<proteinExistence type="predicted"/>
<evidence type="ECO:0000313" key="1">
    <source>
        <dbReference type="EMBL" id="GJT81670.1"/>
    </source>
</evidence>
<gene>
    <name evidence="1" type="ORF">Tco_1056012</name>
</gene>
<reference evidence="1" key="2">
    <citation type="submission" date="2022-01" db="EMBL/GenBank/DDBJ databases">
        <authorList>
            <person name="Yamashiro T."/>
            <person name="Shiraishi A."/>
            <person name="Satake H."/>
            <person name="Nakayama K."/>
        </authorList>
    </citation>
    <scope>NUCLEOTIDE SEQUENCE</scope>
</reference>
<accession>A0ABQ5H1Z4</accession>